<comment type="caution">
    <text evidence="7">The sequence shown here is derived from an EMBL/GenBank/DDBJ whole genome shotgun (WGS) entry which is preliminary data.</text>
</comment>
<dbReference type="Gene3D" id="1.10.150.130">
    <property type="match status" value="1"/>
</dbReference>
<dbReference type="GO" id="GO:0006310">
    <property type="term" value="P:DNA recombination"/>
    <property type="evidence" value="ECO:0007669"/>
    <property type="project" value="UniProtKB-KW"/>
</dbReference>
<evidence type="ECO:0000256" key="4">
    <source>
        <dbReference type="PROSITE-ProRule" id="PRU01248"/>
    </source>
</evidence>
<evidence type="ECO:0000256" key="2">
    <source>
        <dbReference type="ARBA" id="ARBA00023125"/>
    </source>
</evidence>
<dbReference type="CDD" id="cd01191">
    <property type="entry name" value="INT_C_like_2"/>
    <property type="match status" value="1"/>
</dbReference>
<dbReference type="RefSeq" id="WP_100190408.1">
    <property type="nucleotide sequence ID" value="NZ_PGGD01000002.1"/>
</dbReference>
<feature type="domain" description="Tyr recombinase" evidence="5">
    <location>
        <begin position="88"/>
        <end position="262"/>
    </location>
</feature>
<keyword evidence="3" id="KW-0233">DNA recombination</keyword>
<sequence length="267" mass="31619">MVESFKTALRESNMAENTISAYTYAVNDYFAKYKALNKRNLLLYKANVIEQFKPKTVNLRIQALNKFLEHIGKPKLCLKSVKVQQRTYLENVISQADYIFLKKKLKQEENLMWYFVVRFLTTTGARVSELIQIKVEHVHIGYFDIYSKGGKVRRLFIPKRLREETEKWFKETQQTTGYIFRNRFGERITTRGISQQLKNYAERYGLNANVVYPHSFRHRYAKNFLEAFNDIALLADLMGHESIETTRIYLRRTASEQQAIVDKVITW</sequence>
<evidence type="ECO:0000313" key="7">
    <source>
        <dbReference type="EMBL" id="PJE98863.1"/>
    </source>
</evidence>
<dbReference type="Pfam" id="PF00589">
    <property type="entry name" value="Phage_integrase"/>
    <property type="match status" value="1"/>
</dbReference>
<organism evidence="7 8">
    <name type="scientific">Prevotella intermedia</name>
    <dbReference type="NCBI Taxonomy" id="28131"/>
    <lineage>
        <taxon>Bacteria</taxon>
        <taxon>Pseudomonadati</taxon>
        <taxon>Bacteroidota</taxon>
        <taxon>Bacteroidia</taxon>
        <taxon>Bacteroidales</taxon>
        <taxon>Prevotellaceae</taxon>
        <taxon>Prevotella</taxon>
    </lineage>
</organism>
<evidence type="ECO:0000259" key="5">
    <source>
        <dbReference type="PROSITE" id="PS51898"/>
    </source>
</evidence>
<dbReference type="PROSITE" id="PS51900">
    <property type="entry name" value="CB"/>
    <property type="match status" value="1"/>
</dbReference>
<keyword evidence="1" id="KW-0229">DNA integration</keyword>
<protein>
    <submittedName>
        <fullName evidence="7">Integrase</fullName>
    </submittedName>
</protein>
<evidence type="ECO:0000313" key="8">
    <source>
        <dbReference type="Proteomes" id="UP000228641"/>
    </source>
</evidence>
<dbReference type="AlphaFoldDB" id="A0A2M8M3T5"/>
<accession>A0A2M8M3T5</accession>
<evidence type="ECO:0000259" key="6">
    <source>
        <dbReference type="PROSITE" id="PS51900"/>
    </source>
</evidence>
<dbReference type="InterPro" id="IPR011010">
    <property type="entry name" value="DNA_brk_join_enz"/>
</dbReference>
<evidence type="ECO:0000256" key="3">
    <source>
        <dbReference type="ARBA" id="ARBA00023172"/>
    </source>
</evidence>
<dbReference type="Gene3D" id="1.10.443.10">
    <property type="entry name" value="Intergrase catalytic core"/>
    <property type="match status" value="1"/>
</dbReference>
<dbReference type="InterPro" id="IPR044068">
    <property type="entry name" value="CB"/>
</dbReference>
<dbReference type="EMBL" id="PGGD01000002">
    <property type="protein sequence ID" value="PJE98863.1"/>
    <property type="molecule type" value="Genomic_DNA"/>
</dbReference>
<dbReference type="GO" id="GO:0015074">
    <property type="term" value="P:DNA integration"/>
    <property type="evidence" value="ECO:0007669"/>
    <property type="project" value="UniProtKB-KW"/>
</dbReference>
<proteinExistence type="predicted"/>
<dbReference type="InterPro" id="IPR002104">
    <property type="entry name" value="Integrase_catalytic"/>
</dbReference>
<dbReference type="PANTHER" id="PTHR30349:SF89">
    <property type="entry name" value="INTEGRASE_RECOMBINASE"/>
    <property type="match status" value="1"/>
</dbReference>
<evidence type="ECO:0000256" key="1">
    <source>
        <dbReference type="ARBA" id="ARBA00022908"/>
    </source>
</evidence>
<gene>
    <name evidence="7" type="ORF">CUB97_10900</name>
</gene>
<dbReference type="SUPFAM" id="SSF56349">
    <property type="entry name" value="DNA breaking-rejoining enzymes"/>
    <property type="match status" value="1"/>
</dbReference>
<dbReference type="PROSITE" id="PS51898">
    <property type="entry name" value="TYR_RECOMBINASE"/>
    <property type="match status" value="1"/>
</dbReference>
<dbReference type="GO" id="GO:0003677">
    <property type="term" value="F:DNA binding"/>
    <property type="evidence" value="ECO:0007669"/>
    <property type="project" value="UniProtKB-UniRule"/>
</dbReference>
<feature type="domain" description="Core-binding (CB)" evidence="6">
    <location>
        <begin position="1"/>
        <end position="72"/>
    </location>
</feature>
<dbReference type="InterPro" id="IPR050090">
    <property type="entry name" value="Tyrosine_recombinase_XerCD"/>
</dbReference>
<dbReference type="InterPro" id="IPR013762">
    <property type="entry name" value="Integrase-like_cat_sf"/>
</dbReference>
<name>A0A2M8M3T5_PREIN</name>
<dbReference type="Proteomes" id="UP000228641">
    <property type="component" value="Unassembled WGS sequence"/>
</dbReference>
<reference evidence="7 8" key="1">
    <citation type="submission" date="2017-11" db="EMBL/GenBank/DDBJ databases">
        <title>Genome sequencing of Prevotella intermedia KCOM 1779.</title>
        <authorList>
            <person name="Kook J.-K."/>
            <person name="Park S.-N."/>
            <person name="Lim Y.K."/>
        </authorList>
    </citation>
    <scope>NUCLEOTIDE SEQUENCE [LARGE SCALE GENOMIC DNA]</scope>
    <source>
        <strain evidence="7 8">KCOM 1779</strain>
    </source>
</reference>
<dbReference type="PANTHER" id="PTHR30349">
    <property type="entry name" value="PHAGE INTEGRASE-RELATED"/>
    <property type="match status" value="1"/>
</dbReference>
<dbReference type="InterPro" id="IPR010998">
    <property type="entry name" value="Integrase_recombinase_N"/>
</dbReference>
<keyword evidence="2 4" id="KW-0238">DNA-binding</keyword>